<comment type="catalytic activity">
    <reaction evidence="8">
        <text>L-seryl-tRNA(Sec) + selenophosphate + H(+) = L-selenocysteinyl-tRNA(Sec) + phosphate</text>
        <dbReference type="Rhea" id="RHEA:22728"/>
        <dbReference type="Rhea" id="RHEA-COMP:9742"/>
        <dbReference type="Rhea" id="RHEA-COMP:9743"/>
        <dbReference type="ChEBI" id="CHEBI:15378"/>
        <dbReference type="ChEBI" id="CHEBI:16144"/>
        <dbReference type="ChEBI" id="CHEBI:43474"/>
        <dbReference type="ChEBI" id="CHEBI:78533"/>
        <dbReference type="ChEBI" id="CHEBI:78573"/>
        <dbReference type="EC" id="2.9.1.1"/>
    </reaction>
</comment>
<dbReference type="PANTHER" id="PTHR32328:SF0">
    <property type="entry name" value="L-SERYL-TRNA(SEC) SELENIUM TRANSFERASE"/>
    <property type="match status" value="1"/>
</dbReference>
<comment type="pathway">
    <text evidence="8">Aminoacyl-tRNA biosynthesis; selenocysteinyl-tRNA(Sec) biosynthesis; selenocysteinyl-tRNA(Sec) from L-seryl-tRNA(Sec) (bacterial route): step 1/1.</text>
</comment>
<dbReference type="SUPFAM" id="SSF53383">
    <property type="entry name" value="PLP-dependent transferases"/>
    <property type="match status" value="1"/>
</dbReference>
<evidence type="ECO:0000256" key="8">
    <source>
        <dbReference type="HAMAP-Rule" id="MF_00423"/>
    </source>
</evidence>
<reference evidence="11" key="1">
    <citation type="journal article" date="2020" name="mSystems">
        <title>Genome- and Community-Level Interaction Insights into Carbon Utilization and Element Cycling Functions of Hydrothermarchaeota in Hydrothermal Sediment.</title>
        <authorList>
            <person name="Zhou Z."/>
            <person name="Liu Y."/>
            <person name="Xu W."/>
            <person name="Pan J."/>
            <person name="Luo Z.H."/>
            <person name="Li M."/>
        </authorList>
    </citation>
    <scope>NUCLEOTIDE SEQUENCE [LARGE SCALE GENOMIC DNA]</scope>
    <source>
        <strain evidence="11">SpSt-556</strain>
    </source>
</reference>
<comment type="cofactor">
    <cofactor evidence="1 8 9">
        <name>pyridoxal 5'-phosphate</name>
        <dbReference type="ChEBI" id="CHEBI:597326"/>
    </cofactor>
</comment>
<evidence type="ECO:0000256" key="3">
    <source>
        <dbReference type="ARBA" id="ARBA00022679"/>
    </source>
</evidence>
<feature type="modified residue" description="N6-(pyridoxal phosphate)lysine" evidence="8 9">
    <location>
        <position position="290"/>
    </location>
</feature>
<keyword evidence="3 8" id="KW-0808">Transferase</keyword>
<keyword evidence="4 8" id="KW-0663">Pyridoxal phosphate</keyword>
<keyword evidence="6 8" id="KW-0711">Selenium</keyword>
<evidence type="ECO:0000256" key="2">
    <source>
        <dbReference type="ARBA" id="ARBA00022490"/>
    </source>
</evidence>
<comment type="function">
    <text evidence="8">Converts seryl-tRNA(Sec) to selenocysteinyl-tRNA(Sec) required for selenoprotein biosynthesis.</text>
</comment>
<dbReference type="EMBL" id="DSXR01000074">
    <property type="protein sequence ID" value="HGS87391.1"/>
    <property type="molecule type" value="Genomic_DNA"/>
</dbReference>
<dbReference type="GO" id="GO:0001717">
    <property type="term" value="P:conversion of seryl-tRNAsec to selenocys-tRNAsec"/>
    <property type="evidence" value="ECO:0007669"/>
    <property type="project" value="UniProtKB-UniRule"/>
</dbReference>
<keyword evidence="5 8" id="KW-0648">Protein biosynthesis</keyword>
<dbReference type="Pfam" id="PF03841">
    <property type="entry name" value="SelA"/>
    <property type="match status" value="1"/>
</dbReference>
<dbReference type="GO" id="GO:0001514">
    <property type="term" value="P:selenocysteine incorporation"/>
    <property type="evidence" value="ECO:0007669"/>
    <property type="project" value="UniProtKB-UniRule"/>
</dbReference>
<dbReference type="InterPro" id="IPR025862">
    <property type="entry name" value="SelA_trans_N_dom"/>
</dbReference>
<dbReference type="EC" id="2.9.1.1" evidence="8"/>
<evidence type="ECO:0000313" key="11">
    <source>
        <dbReference type="EMBL" id="HGS87391.1"/>
    </source>
</evidence>
<dbReference type="InterPro" id="IPR015424">
    <property type="entry name" value="PyrdxlP-dep_Trfase"/>
</dbReference>
<evidence type="ECO:0000256" key="6">
    <source>
        <dbReference type="ARBA" id="ARBA00023266"/>
    </source>
</evidence>
<evidence type="ECO:0000259" key="10">
    <source>
        <dbReference type="Pfam" id="PF12390"/>
    </source>
</evidence>
<protein>
    <recommendedName>
        <fullName evidence="8">L-seryl-tRNA(Sec) selenium transferase</fullName>
        <ecNumber evidence="8">2.9.1.1</ecNumber>
    </recommendedName>
    <alternativeName>
        <fullName evidence="8">Selenocysteine synthase</fullName>
        <shortName evidence="8">Sec synthase</shortName>
    </alternativeName>
    <alternativeName>
        <fullName evidence="8">Selenocysteinyl-tRNA(Sec) synthase</fullName>
    </alternativeName>
</protein>
<dbReference type="GO" id="GO:0005737">
    <property type="term" value="C:cytoplasm"/>
    <property type="evidence" value="ECO:0007669"/>
    <property type="project" value="UniProtKB-SubCell"/>
</dbReference>
<sequence length="469" mass="51381">MNELRSLPSVDRLLQSPQAGQWIAYYGRPLTLSAIRTALETIRQGMRESPLPPNTEHLLRLVEENLIQWTQLTLQPVINATGVILHTNLGRAPLSRSALQSIQTCASSYSTLEFNLATGKRGKREVHAQQFLTRLTGAEDALVVNNNAAAVLLALSALARRKPVIISRTQLVEIGGGFRVPEVMKQSGAKLIEVGTTNRVHLTDYENALQNYPGALVLHAHHSNFRLIGFASEPELSSLAQLAHQYHTILMDDLGSGALLDTAEFGLAHEPTVQESLQAGCDLVCFSGDKLLGGPQAGILVGKAELLTKIKKHPLARAVRADKLCLAALSATLLHYIKDEALSEIPIWQMIATPPEEIHRRALGWQTHLGFGEVISGFSTIGGGSLPEEHLPTYLLALPVPGCDRFLARLREGSPAIIARIENEQVLLDPRTVLPHQDHSLLIRLKDLLNKSYLIPHSDQTEEPNENPD</sequence>
<dbReference type="InterPro" id="IPR004534">
    <property type="entry name" value="SelA_trans"/>
</dbReference>
<dbReference type="Gene3D" id="3.90.1150.180">
    <property type="match status" value="1"/>
</dbReference>
<evidence type="ECO:0000256" key="4">
    <source>
        <dbReference type="ARBA" id="ARBA00022898"/>
    </source>
</evidence>
<dbReference type="Gene3D" id="3.40.640.10">
    <property type="entry name" value="Type I PLP-dependent aspartate aminotransferase-like (Major domain)"/>
    <property type="match status" value="1"/>
</dbReference>
<comment type="caution">
    <text evidence="11">The sequence shown here is derived from an EMBL/GenBank/DDBJ whole genome shotgun (WGS) entry which is preliminary data.</text>
</comment>
<keyword evidence="2 8" id="KW-0963">Cytoplasm</keyword>
<organism evidence="11">
    <name type="scientific">Bellilinea caldifistulae</name>
    <dbReference type="NCBI Taxonomy" id="360411"/>
    <lineage>
        <taxon>Bacteria</taxon>
        <taxon>Bacillati</taxon>
        <taxon>Chloroflexota</taxon>
        <taxon>Anaerolineae</taxon>
        <taxon>Anaerolineales</taxon>
        <taxon>Anaerolineaceae</taxon>
        <taxon>Bellilinea</taxon>
    </lineage>
</organism>
<feature type="domain" description="L-seryl-tRNA selenium transferase N-terminal" evidence="10">
    <location>
        <begin position="4"/>
        <end position="43"/>
    </location>
</feature>
<comment type="similarity">
    <text evidence="7 8">Belongs to the SelA family.</text>
</comment>
<dbReference type="PANTHER" id="PTHR32328">
    <property type="entry name" value="L-SERYL-TRNA(SEC) SELENIUM TRANSFERASE"/>
    <property type="match status" value="1"/>
</dbReference>
<proteinExistence type="inferred from homology"/>
<dbReference type="UniPathway" id="UPA00906">
    <property type="reaction ID" value="UER00896"/>
</dbReference>
<dbReference type="AlphaFoldDB" id="A0A7C4Q1R9"/>
<dbReference type="InterPro" id="IPR015421">
    <property type="entry name" value="PyrdxlP-dep_Trfase_major"/>
</dbReference>
<gene>
    <name evidence="8" type="primary">selA</name>
    <name evidence="11" type="ORF">ENT17_07200</name>
</gene>
<accession>A0A7C4Q1R9</accession>
<comment type="subcellular location">
    <subcellularLocation>
        <location evidence="8">Cytoplasm</location>
    </subcellularLocation>
</comment>
<name>A0A7C4Q1R9_9CHLR</name>
<evidence type="ECO:0000256" key="1">
    <source>
        <dbReference type="ARBA" id="ARBA00001933"/>
    </source>
</evidence>
<dbReference type="Pfam" id="PF12390">
    <property type="entry name" value="Se-cys_synth_N"/>
    <property type="match status" value="1"/>
</dbReference>
<dbReference type="GO" id="GO:0004125">
    <property type="term" value="F:L-seryl-tRNA(Sec) selenium transferase activity"/>
    <property type="evidence" value="ECO:0007669"/>
    <property type="project" value="UniProtKB-UniRule"/>
</dbReference>
<dbReference type="NCBIfam" id="TIGR00474">
    <property type="entry name" value="selA"/>
    <property type="match status" value="1"/>
</dbReference>
<dbReference type="HAMAP" id="MF_00423">
    <property type="entry name" value="SelA"/>
    <property type="match status" value="1"/>
</dbReference>
<evidence type="ECO:0000256" key="5">
    <source>
        <dbReference type="ARBA" id="ARBA00022917"/>
    </source>
</evidence>
<evidence type="ECO:0000256" key="9">
    <source>
        <dbReference type="PIRSR" id="PIRSR618319-50"/>
    </source>
</evidence>
<evidence type="ECO:0000256" key="7">
    <source>
        <dbReference type="ARBA" id="ARBA00044507"/>
    </source>
</evidence>
<dbReference type="InterPro" id="IPR018319">
    <property type="entry name" value="SelA-like"/>
</dbReference>